<dbReference type="AlphaFoldDB" id="A0A518E314"/>
<feature type="compositionally biased region" description="Pro residues" evidence="1">
    <location>
        <begin position="52"/>
        <end position="62"/>
    </location>
</feature>
<organism evidence="2 3">
    <name type="scientific">Lignipirellula cremea</name>
    <dbReference type="NCBI Taxonomy" id="2528010"/>
    <lineage>
        <taxon>Bacteria</taxon>
        <taxon>Pseudomonadati</taxon>
        <taxon>Planctomycetota</taxon>
        <taxon>Planctomycetia</taxon>
        <taxon>Pirellulales</taxon>
        <taxon>Pirellulaceae</taxon>
        <taxon>Lignipirellula</taxon>
    </lineage>
</organism>
<evidence type="ECO:0000313" key="2">
    <source>
        <dbReference type="EMBL" id="QDU98477.1"/>
    </source>
</evidence>
<dbReference type="EMBL" id="CP036433">
    <property type="protein sequence ID" value="QDU98477.1"/>
    <property type="molecule type" value="Genomic_DNA"/>
</dbReference>
<dbReference type="KEGG" id="lcre:Pla8534_63460"/>
<proteinExistence type="predicted"/>
<dbReference type="RefSeq" id="WP_145057770.1">
    <property type="nucleotide sequence ID" value="NZ_CP036433.1"/>
</dbReference>
<dbReference type="OrthoDB" id="292300at2"/>
<dbReference type="Proteomes" id="UP000317648">
    <property type="component" value="Chromosome"/>
</dbReference>
<name>A0A518E314_9BACT</name>
<reference evidence="2 3" key="1">
    <citation type="submission" date="2019-02" db="EMBL/GenBank/DDBJ databases">
        <title>Deep-cultivation of Planctomycetes and their phenomic and genomic characterization uncovers novel biology.</title>
        <authorList>
            <person name="Wiegand S."/>
            <person name="Jogler M."/>
            <person name="Boedeker C."/>
            <person name="Pinto D."/>
            <person name="Vollmers J."/>
            <person name="Rivas-Marin E."/>
            <person name="Kohn T."/>
            <person name="Peeters S.H."/>
            <person name="Heuer A."/>
            <person name="Rast P."/>
            <person name="Oberbeckmann S."/>
            <person name="Bunk B."/>
            <person name="Jeske O."/>
            <person name="Meyerdierks A."/>
            <person name="Storesund J.E."/>
            <person name="Kallscheuer N."/>
            <person name="Luecker S."/>
            <person name="Lage O.M."/>
            <person name="Pohl T."/>
            <person name="Merkel B.J."/>
            <person name="Hornburger P."/>
            <person name="Mueller R.-W."/>
            <person name="Bruemmer F."/>
            <person name="Labrenz M."/>
            <person name="Spormann A.M."/>
            <person name="Op den Camp H."/>
            <person name="Overmann J."/>
            <person name="Amann R."/>
            <person name="Jetten M.S.M."/>
            <person name="Mascher T."/>
            <person name="Medema M.H."/>
            <person name="Devos D.P."/>
            <person name="Kaster A.-K."/>
            <person name="Ovreas L."/>
            <person name="Rohde M."/>
            <person name="Galperin M.Y."/>
            <person name="Jogler C."/>
        </authorList>
    </citation>
    <scope>NUCLEOTIDE SEQUENCE [LARGE SCALE GENOMIC DNA]</scope>
    <source>
        <strain evidence="2 3">Pla85_3_4</strain>
    </source>
</reference>
<feature type="region of interest" description="Disordered" evidence="1">
    <location>
        <begin position="31"/>
        <end position="62"/>
    </location>
</feature>
<gene>
    <name evidence="2" type="ORF">Pla8534_63460</name>
</gene>
<evidence type="ECO:0000256" key="1">
    <source>
        <dbReference type="SAM" id="MobiDB-lite"/>
    </source>
</evidence>
<accession>A0A518E314</accession>
<sequence>MTHDEIRKQIEYATKVVETWPAWKQNILAHSSSPAISQPREPVDNHAVPTAKAPPPLDGKNA</sequence>
<evidence type="ECO:0000313" key="3">
    <source>
        <dbReference type="Proteomes" id="UP000317648"/>
    </source>
</evidence>
<keyword evidence="3" id="KW-1185">Reference proteome</keyword>
<protein>
    <submittedName>
        <fullName evidence="2">Uncharacterized protein</fullName>
    </submittedName>
</protein>